<name>A3V9S5_9RHOB</name>
<feature type="signal peptide" evidence="2">
    <location>
        <begin position="1"/>
        <end position="23"/>
    </location>
</feature>
<dbReference type="InterPro" id="IPR011992">
    <property type="entry name" value="EF-hand-dom_pair"/>
</dbReference>
<keyword evidence="2" id="KW-0732">Signal</keyword>
<proteinExistence type="predicted"/>
<evidence type="ECO:0000256" key="1">
    <source>
        <dbReference type="SAM" id="MobiDB-lite"/>
    </source>
</evidence>
<dbReference type="STRING" id="314271.RB2654_18823"/>
<protein>
    <submittedName>
        <fullName evidence="4">Calcium-binding protein</fullName>
    </submittedName>
</protein>
<dbReference type="HOGENOM" id="CLU_091273_3_1_5"/>
<keyword evidence="5" id="KW-1185">Reference proteome</keyword>
<organism evidence="4 5">
    <name type="scientific">Maritimibacter alkaliphilus HTCC2654</name>
    <dbReference type="NCBI Taxonomy" id="314271"/>
    <lineage>
        <taxon>Bacteria</taxon>
        <taxon>Pseudomonadati</taxon>
        <taxon>Pseudomonadota</taxon>
        <taxon>Alphaproteobacteria</taxon>
        <taxon>Rhodobacterales</taxon>
        <taxon>Roseobacteraceae</taxon>
        <taxon>Maritimibacter</taxon>
    </lineage>
</organism>
<feature type="region of interest" description="Disordered" evidence="1">
    <location>
        <begin position="106"/>
        <end position="140"/>
    </location>
</feature>
<dbReference type="OrthoDB" id="7631435at2"/>
<dbReference type="GO" id="GO:0005509">
    <property type="term" value="F:calcium ion binding"/>
    <property type="evidence" value="ECO:0007669"/>
    <property type="project" value="InterPro"/>
</dbReference>
<sequence length="183" mass="19392">MTTLRTTLLTTAIATALALPALADARGQGFLDQWDANGDGRVTLAEAIQHLAETFATFDADESGTLDTGELAAMDTASDGMRRTMLAGQHAEGRQGMGPRMGQHEGMGQHDGMGQRQGKMMGQHGGQGRMGHGQQPQDHAAMDADGDGLLSLAEFTDATADWFQRRDRSGDGAITADDFGPRF</sequence>
<dbReference type="Pfam" id="PF13202">
    <property type="entry name" value="EF-hand_5"/>
    <property type="match status" value="3"/>
</dbReference>
<dbReference type="PROSITE" id="PS50222">
    <property type="entry name" value="EF_HAND_2"/>
    <property type="match status" value="1"/>
</dbReference>
<dbReference type="SUPFAM" id="SSF47473">
    <property type="entry name" value="EF-hand"/>
    <property type="match status" value="1"/>
</dbReference>
<evidence type="ECO:0000256" key="2">
    <source>
        <dbReference type="SAM" id="SignalP"/>
    </source>
</evidence>
<evidence type="ECO:0000313" key="5">
    <source>
        <dbReference type="Proteomes" id="UP000002931"/>
    </source>
</evidence>
<dbReference type="RefSeq" id="WP_008334444.1">
    <property type="nucleotide sequence ID" value="NZ_CH902578.1"/>
</dbReference>
<dbReference type="AlphaFoldDB" id="A3V9S5"/>
<feature type="chain" id="PRO_5002660145" evidence="2">
    <location>
        <begin position="24"/>
        <end position="183"/>
    </location>
</feature>
<dbReference type="Gene3D" id="1.10.238.10">
    <property type="entry name" value="EF-hand"/>
    <property type="match status" value="2"/>
</dbReference>
<accession>A3V9S5</accession>
<evidence type="ECO:0000313" key="4">
    <source>
        <dbReference type="EMBL" id="EAQ14666.1"/>
    </source>
</evidence>
<evidence type="ECO:0000259" key="3">
    <source>
        <dbReference type="PROSITE" id="PS50222"/>
    </source>
</evidence>
<dbReference type="PROSITE" id="PS00018">
    <property type="entry name" value="EF_HAND_1"/>
    <property type="match status" value="3"/>
</dbReference>
<dbReference type="eggNOG" id="ENOG50330TQ">
    <property type="taxonomic scope" value="Bacteria"/>
</dbReference>
<reference evidence="4 5" key="1">
    <citation type="journal article" date="2010" name="J. Bacteriol.">
        <title>Genome sequences of Pelagibaca bermudensis HTCC2601T and Maritimibacter alkaliphilus HTCC2654T, the type strains of two marine Roseobacter genera.</title>
        <authorList>
            <person name="Thrash J.C."/>
            <person name="Cho J.C."/>
            <person name="Ferriera S."/>
            <person name="Johnson J."/>
            <person name="Vergin K.L."/>
            <person name="Giovannoni S.J."/>
        </authorList>
    </citation>
    <scope>NUCLEOTIDE SEQUENCE [LARGE SCALE GENOMIC DNA]</scope>
    <source>
        <strain evidence="4 5">HTCC2654</strain>
    </source>
</reference>
<feature type="compositionally biased region" description="Low complexity" evidence="1">
    <location>
        <begin position="112"/>
        <end position="122"/>
    </location>
</feature>
<comment type="caution">
    <text evidence="4">The sequence shown here is derived from an EMBL/GenBank/DDBJ whole genome shotgun (WGS) entry which is preliminary data.</text>
</comment>
<feature type="domain" description="EF-hand" evidence="3">
    <location>
        <begin position="46"/>
        <end position="81"/>
    </location>
</feature>
<gene>
    <name evidence="4" type="ORF">RB2654_18823</name>
</gene>
<dbReference type="Proteomes" id="UP000002931">
    <property type="component" value="Unassembled WGS sequence"/>
</dbReference>
<dbReference type="InterPro" id="IPR018247">
    <property type="entry name" value="EF_Hand_1_Ca_BS"/>
</dbReference>
<dbReference type="EMBL" id="AAMT01000001">
    <property type="protein sequence ID" value="EAQ14666.1"/>
    <property type="molecule type" value="Genomic_DNA"/>
</dbReference>
<dbReference type="InterPro" id="IPR002048">
    <property type="entry name" value="EF_hand_dom"/>
</dbReference>